<feature type="repeat" description="ANK" evidence="7">
    <location>
        <begin position="213"/>
        <end position="245"/>
    </location>
</feature>
<dbReference type="PANTHER" id="PTHR24186:SF18">
    <property type="entry name" value="ANKYRIN REPEAT FAMILY PROTEIN"/>
    <property type="match status" value="1"/>
</dbReference>
<evidence type="ECO:0000256" key="6">
    <source>
        <dbReference type="ARBA" id="ARBA00023136"/>
    </source>
</evidence>
<dbReference type="AlphaFoldDB" id="A0A0K9P6L5"/>
<keyword evidence="5 7" id="KW-0040">ANK repeat</keyword>
<evidence type="ECO:0000259" key="10">
    <source>
        <dbReference type="Pfam" id="PF13962"/>
    </source>
</evidence>
<dbReference type="PROSITE" id="PS50297">
    <property type="entry name" value="ANK_REP_REGION"/>
    <property type="match status" value="6"/>
</dbReference>
<evidence type="ECO:0000256" key="3">
    <source>
        <dbReference type="ARBA" id="ARBA00022737"/>
    </source>
</evidence>
<dbReference type="EMBL" id="LFYR01001115">
    <property type="protein sequence ID" value="KMZ64651.1"/>
    <property type="molecule type" value="Genomic_DNA"/>
</dbReference>
<dbReference type="SMART" id="SM00248">
    <property type="entry name" value="ANK"/>
    <property type="match status" value="8"/>
</dbReference>
<feature type="repeat" description="ANK" evidence="7">
    <location>
        <begin position="103"/>
        <end position="135"/>
    </location>
</feature>
<feature type="transmembrane region" description="Helical" evidence="9">
    <location>
        <begin position="458"/>
        <end position="478"/>
    </location>
</feature>
<gene>
    <name evidence="11" type="ORF">ZOSMA_356G00110</name>
</gene>
<proteinExistence type="predicted"/>
<reference evidence="12" key="1">
    <citation type="journal article" date="2016" name="Nature">
        <title>The genome of the seagrass Zostera marina reveals angiosperm adaptation to the sea.</title>
        <authorList>
            <person name="Olsen J.L."/>
            <person name="Rouze P."/>
            <person name="Verhelst B."/>
            <person name="Lin Y.-C."/>
            <person name="Bayer T."/>
            <person name="Collen J."/>
            <person name="Dattolo E."/>
            <person name="De Paoli E."/>
            <person name="Dittami S."/>
            <person name="Maumus F."/>
            <person name="Michel G."/>
            <person name="Kersting A."/>
            <person name="Lauritano C."/>
            <person name="Lohaus R."/>
            <person name="Toepel M."/>
            <person name="Tonon T."/>
            <person name="Vanneste K."/>
            <person name="Amirebrahimi M."/>
            <person name="Brakel J."/>
            <person name="Bostroem C."/>
            <person name="Chovatia M."/>
            <person name="Grimwood J."/>
            <person name="Jenkins J.W."/>
            <person name="Jueterbock A."/>
            <person name="Mraz A."/>
            <person name="Stam W.T."/>
            <person name="Tice H."/>
            <person name="Bornberg-Bauer E."/>
            <person name="Green P.J."/>
            <person name="Pearson G.A."/>
            <person name="Procaccini G."/>
            <person name="Duarte C.M."/>
            <person name="Schmutz J."/>
            <person name="Reusch T.B.H."/>
            <person name="Van de Peer Y."/>
        </authorList>
    </citation>
    <scope>NUCLEOTIDE SEQUENCE [LARGE SCALE GENOMIC DNA]</scope>
    <source>
        <strain evidence="12">cv. Finnish</strain>
    </source>
</reference>
<sequence length="551" mass="60153">MMESPIGQQKQQKQSPRGKKISKQLTGRRDDTPLHSAARTGNLAVVKEIISKTSREDMRELVSKQNQSGEIAIYAAVEFGCVEIVMELIKFYEAATVAVKARNGYDPFHLAVKQGDVEILKILLEAIPDIPMTVDLSNTTALHTAATQGHIEVVDLLLEFDSSMARIARTNRKTALHSACRNGHVRVVKALLRVEPDARAGDSNGFVARSDNKGQTALHMAVKGQSLEIVEELLKSDVSLANLTDNKGNTALHIAARKGRGDIVKRLMQLEEIDYKAINRFGETALDTAEKTGQAVIAAMMVERGIPTARALNAPAPNPARELKKTVSDIKHDVHSQLKTTRQTRKRVQGIAKKINKLHEEGLNNAINSTTVVAVLIATVAFAAIFTVPGEYTGGQNDVPAGFSPGQANIAHKTAFMLFFVFDSVALFISLAVVVVQTSVVVIESKAKKQMMAIINKLMWLACVLISVSFLALSFVVVGHEEMWLAIGVTITGTIILATTLGTMIYLVIAHKVESKRIKRNSLSRSLSESMSTSNNPPDLLNEEYKKMYAI</sequence>
<evidence type="ECO:0000256" key="8">
    <source>
        <dbReference type="SAM" id="MobiDB-lite"/>
    </source>
</evidence>
<feature type="repeat" description="ANK" evidence="7">
    <location>
        <begin position="29"/>
        <end position="61"/>
    </location>
</feature>
<feature type="compositionally biased region" description="Polar residues" evidence="8">
    <location>
        <begin position="1"/>
        <end position="15"/>
    </location>
</feature>
<feature type="repeat" description="ANK" evidence="7">
    <location>
        <begin position="171"/>
        <end position="203"/>
    </location>
</feature>
<keyword evidence="2 9" id="KW-0812">Transmembrane</keyword>
<feature type="repeat" description="ANK" evidence="7">
    <location>
        <begin position="247"/>
        <end position="269"/>
    </location>
</feature>
<keyword evidence="6 9" id="KW-0472">Membrane</keyword>
<comment type="caution">
    <text evidence="11">The sequence shown here is derived from an EMBL/GenBank/DDBJ whole genome shotgun (WGS) entry which is preliminary data.</text>
</comment>
<evidence type="ECO:0000313" key="11">
    <source>
        <dbReference type="EMBL" id="KMZ64651.1"/>
    </source>
</evidence>
<evidence type="ECO:0000256" key="4">
    <source>
        <dbReference type="ARBA" id="ARBA00022989"/>
    </source>
</evidence>
<dbReference type="Pfam" id="PF13962">
    <property type="entry name" value="PGG"/>
    <property type="match status" value="1"/>
</dbReference>
<keyword evidence="3" id="KW-0677">Repeat</keyword>
<dbReference type="InterPro" id="IPR026961">
    <property type="entry name" value="PGG_dom"/>
</dbReference>
<evidence type="ECO:0000256" key="9">
    <source>
        <dbReference type="SAM" id="Phobius"/>
    </source>
</evidence>
<dbReference type="OMA" id="QTRKRIH"/>
<organism evidence="11 12">
    <name type="scientific">Zostera marina</name>
    <name type="common">Eelgrass</name>
    <dbReference type="NCBI Taxonomy" id="29655"/>
    <lineage>
        <taxon>Eukaryota</taxon>
        <taxon>Viridiplantae</taxon>
        <taxon>Streptophyta</taxon>
        <taxon>Embryophyta</taxon>
        <taxon>Tracheophyta</taxon>
        <taxon>Spermatophyta</taxon>
        <taxon>Magnoliopsida</taxon>
        <taxon>Liliopsida</taxon>
        <taxon>Zosteraceae</taxon>
        <taxon>Zostera</taxon>
    </lineage>
</organism>
<dbReference type="Gene3D" id="1.25.40.20">
    <property type="entry name" value="Ankyrin repeat-containing domain"/>
    <property type="match status" value="2"/>
</dbReference>
<dbReference type="PANTHER" id="PTHR24186">
    <property type="entry name" value="PROTEIN PHOSPHATASE 1 REGULATORY SUBUNIT"/>
    <property type="match status" value="1"/>
</dbReference>
<dbReference type="OrthoDB" id="194358at2759"/>
<feature type="repeat" description="ANK" evidence="7">
    <location>
        <begin position="137"/>
        <end position="169"/>
    </location>
</feature>
<name>A0A0K9P6L5_ZOSMR</name>
<evidence type="ECO:0000256" key="1">
    <source>
        <dbReference type="ARBA" id="ARBA00004141"/>
    </source>
</evidence>
<dbReference type="GO" id="GO:0005886">
    <property type="term" value="C:plasma membrane"/>
    <property type="evidence" value="ECO:0000318"/>
    <property type="project" value="GO_Central"/>
</dbReference>
<dbReference type="Pfam" id="PF00023">
    <property type="entry name" value="Ank"/>
    <property type="match status" value="1"/>
</dbReference>
<keyword evidence="12" id="KW-1185">Reference proteome</keyword>
<comment type="subcellular location">
    <subcellularLocation>
        <location evidence="1">Membrane</location>
        <topology evidence="1">Multi-pass membrane protein</topology>
    </subcellularLocation>
</comment>
<evidence type="ECO:0000256" key="2">
    <source>
        <dbReference type="ARBA" id="ARBA00022692"/>
    </source>
</evidence>
<dbReference type="InterPro" id="IPR036770">
    <property type="entry name" value="Ankyrin_rpt-contain_sf"/>
</dbReference>
<keyword evidence="4 9" id="KW-1133">Transmembrane helix</keyword>
<feature type="domain" description="PGG" evidence="10">
    <location>
        <begin position="361"/>
        <end position="477"/>
    </location>
</feature>
<evidence type="ECO:0000256" key="5">
    <source>
        <dbReference type="ARBA" id="ARBA00023043"/>
    </source>
</evidence>
<feature type="transmembrane region" description="Helical" evidence="9">
    <location>
        <begin position="415"/>
        <end position="437"/>
    </location>
</feature>
<evidence type="ECO:0000256" key="7">
    <source>
        <dbReference type="PROSITE-ProRule" id="PRU00023"/>
    </source>
</evidence>
<dbReference type="SUPFAM" id="SSF48403">
    <property type="entry name" value="Ankyrin repeat"/>
    <property type="match status" value="1"/>
</dbReference>
<dbReference type="InterPro" id="IPR002110">
    <property type="entry name" value="Ankyrin_rpt"/>
</dbReference>
<feature type="region of interest" description="Disordered" evidence="8">
    <location>
        <begin position="1"/>
        <end position="37"/>
    </location>
</feature>
<dbReference type="PROSITE" id="PS50088">
    <property type="entry name" value="ANK_REPEAT"/>
    <property type="match status" value="6"/>
</dbReference>
<feature type="transmembrane region" description="Helical" evidence="9">
    <location>
        <begin position="484"/>
        <end position="509"/>
    </location>
</feature>
<accession>A0A0K9P6L5</accession>
<feature type="transmembrane region" description="Helical" evidence="9">
    <location>
        <begin position="366"/>
        <end position="388"/>
    </location>
</feature>
<evidence type="ECO:0000313" key="12">
    <source>
        <dbReference type="Proteomes" id="UP000036987"/>
    </source>
</evidence>
<dbReference type="Pfam" id="PF12796">
    <property type="entry name" value="Ank_2"/>
    <property type="match status" value="2"/>
</dbReference>
<dbReference type="Proteomes" id="UP000036987">
    <property type="component" value="Unassembled WGS sequence"/>
</dbReference>
<protein>
    <submittedName>
        <fullName evidence="11">Ankyrin repeat-containing protein</fullName>
    </submittedName>
</protein>
<dbReference type="STRING" id="29655.A0A0K9P6L5"/>